<dbReference type="OrthoDB" id="5397734at2759"/>
<reference evidence="2" key="1">
    <citation type="journal article" date="2020" name="Stud. Mycol.">
        <title>101 Dothideomycetes genomes: a test case for predicting lifestyles and emergence of pathogens.</title>
        <authorList>
            <person name="Haridas S."/>
            <person name="Albert R."/>
            <person name="Binder M."/>
            <person name="Bloem J."/>
            <person name="Labutti K."/>
            <person name="Salamov A."/>
            <person name="Andreopoulos B."/>
            <person name="Baker S."/>
            <person name="Barry K."/>
            <person name="Bills G."/>
            <person name="Bluhm B."/>
            <person name="Cannon C."/>
            <person name="Castanera R."/>
            <person name="Culley D."/>
            <person name="Daum C."/>
            <person name="Ezra D."/>
            <person name="Gonzalez J."/>
            <person name="Henrissat B."/>
            <person name="Kuo A."/>
            <person name="Liang C."/>
            <person name="Lipzen A."/>
            <person name="Lutzoni F."/>
            <person name="Magnuson J."/>
            <person name="Mondo S."/>
            <person name="Nolan M."/>
            <person name="Ohm R."/>
            <person name="Pangilinan J."/>
            <person name="Park H.-J."/>
            <person name="Ramirez L."/>
            <person name="Alfaro M."/>
            <person name="Sun H."/>
            <person name="Tritt A."/>
            <person name="Yoshinaga Y."/>
            <person name="Zwiers L.-H."/>
            <person name="Turgeon B."/>
            <person name="Goodwin S."/>
            <person name="Spatafora J."/>
            <person name="Crous P."/>
            <person name="Grigoriev I."/>
        </authorList>
    </citation>
    <scope>NUCLEOTIDE SEQUENCE</scope>
    <source>
        <strain evidence="2">CBS 116005</strain>
    </source>
</reference>
<proteinExistence type="predicted"/>
<evidence type="ECO:0000259" key="1">
    <source>
        <dbReference type="Pfam" id="PF24494"/>
    </source>
</evidence>
<dbReference type="Pfam" id="PF24494">
    <property type="entry name" value="DUF7587"/>
    <property type="match status" value="1"/>
</dbReference>
<dbReference type="AlphaFoldDB" id="A0A6G1LMZ4"/>
<name>A0A6G1LMZ4_9PEZI</name>
<sequence length="175" mass="19587">MNRNEGFIAGRFVGSEIVPAYPPTEIDHLLSYIESHIDRDSPHHSGVRTMASPFISASNFLAASLRLALRRGKDRARQLRVTVIDAERLNSRKILYVKPYHLMLTFKLALTHGAWKYPGNHEFLVWDRIPLEAIVHNRSNQMSCVVSAKGLSHVGSSRFQHTVLEASLVCAGALS</sequence>
<dbReference type="Proteomes" id="UP000799436">
    <property type="component" value="Unassembled WGS sequence"/>
</dbReference>
<organism evidence="2 3">
    <name type="scientific">Teratosphaeria nubilosa</name>
    <dbReference type="NCBI Taxonomy" id="161662"/>
    <lineage>
        <taxon>Eukaryota</taxon>
        <taxon>Fungi</taxon>
        <taxon>Dikarya</taxon>
        <taxon>Ascomycota</taxon>
        <taxon>Pezizomycotina</taxon>
        <taxon>Dothideomycetes</taxon>
        <taxon>Dothideomycetidae</taxon>
        <taxon>Mycosphaerellales</taxon>
        <taxon>Teratosphaeriaceae</taxon>
        <taxon>Teratosphaeria</taxon>
    </lineage>
</organism>
<protein>
    <recommendedName>
        <fullName evidence="1">DUF7587 domain-containing protein</fullName>
    </recommendedName>
</protein>
<evidence type="ECO:0000313" key="2">
    <source>
        <dbReference type="EMBL" id="KAF2774176.1"/>
    </source>
</evidence>
<accession>A0A6G1LMZ4</accession>
<dbReference type="InterPro" id="IPR056009">
    <property type="entry name" value="DUF7587"/>
</dbReference>
<keyword evidence="3" id="KW-1185">Reference proteome</keyword>
<dbReference type="EMBL" id="ML995808">
    <property type="protein sequence ID" value="KAF2774176.1"/>
    <property type="molecule type" value="Genomic_DNA"/>
</dbReference>
<feature type="domain" description="DUF7587" evidence="1">
    <location>
        <begin position="2"/>
        <end position="137"/>
    </location>
</feature>
<evidence type="ECO:0000313" key="3">
    <source>
        <dbReference type="Proteomes" id="UP000799436"/>
    </source>
</evidence>
<gene>
    <name evidence="2" type="ORF">EJ03DRAFT_1623</name>
</gene>